<organism evidence="6 7">
    <name type="scientific">Paenibacillus flagellatus</name>
    <dbReference type="NCBI Taxonomy" id="2211139"/>
    <lineage>
        <taxon>Bacteria</taxon>
        <taxon>Bacillati</taxon>
        <taxon>Bacillota</taxon>
        <taxon>Bacilli</taxon>
        <taxon>Bacillales</taxon>
        <taxon>Paenibacillaceae</taxon>
        <taxon>Paenibacillus</taxon>
    </lineage>
</organism>
<keyword evidence="7" id="KW-1185">Reference proteome</keyword>
<dbReference type="InterPro" id="IPR020449">
    <property type="entry name" value="Tscrpt_reg_AraC-type_HTH"/>
</dbReference>
<dbReference type="InterPro" id="IPR009057">
    <property type="entry name" value="Homeodomain-like_sf"/>
</dbReference>
<dbReference type="SUPFAM" id="SSF51215">
    <property type="entry name" value="Regulatory protein AraC"/>
    <property type="match status" value="1"/>
</dbReference>
<accession>A0A2V5K3X3</accession>
<dbReference type="PRINTS" id="PR00032">
    <property type="entry name" value="HTHARAC"/>
</dbReference>
<keyword evidence="3" id="KW-0010">Activator</keyword>
<dbReference type="SMART" id="SM00342">
    <property type="entry name" value="HTH_ARAC"/>
    <property type="match status" value="1"/>
</dbReference>
<gene>
    <name evidence="6" type="ORF">DLM86_15450</name>
</gene>
<dbReference type="InterPro" id="IPR003313">
    <property type="entry name" value="AraC-bd"/>
</dbReference>
<feature type="domain" description="HTH araC/xylS-type" evidence="5">
    <location>
        <begin position="180"/>
        <end position="278"/>
    </location>
</feature>
<dbReference type="EMBL" id="QJVJ01000006">
    <property type="protein sequence ID" value="PYI53948.1"/>
    <property type="molecule type" value="Genomic_DNA"/>
</dbReference>
<sequence>MQLPSSFGFVTGDDTPFMTLDSIGWQTADSDRYSYSGTERGDRGHVIFQYTLSGEGRIELDSTTYRLPAETGFLVKVPSRHRYYYDKASKRPWEFLWLNVKGEDAERLWDRIVAHKGPIVALAPDSPPIARLWRMFRAVADEGVSDKYALSALVYDWALTMLRPETGAPAPTRHDNPIVGKAKRLMKERRAEPLTLGDVAAHCGVTGHHLCKLFRNLGQGSPLEYLRRRRVEAAVSLLRATDLPVAEIGRRCGFESPSYFGKVFRHYLGQSPGDYRVNRKEWPFDAVFLNE</sequence>
<dbReference type="Gene3D" id="1.10.10.60">
    <property type="entry name" value="Homeodomain-like"/>
    <property type="match status" value="2"/>
</dbReference>
<dbReference type="RefSeq" id="WP_110840932.1">
    <property type="nucleotide sequence ID" value="NZ_QJVJ01000006.1"/>
</dbReference>
<dbReference type="GO" id="GO:0003700">
    <property type="term" value="F:DNA-binding transcription factor activity"/>
    <property type="evidence" value="ECO:0007669"/>
    <property type="project" value="InterPro"/>
</dbReference>
<keyword evidence="2" id="KW-0238">DNA-binding</keyword>
<dbReference type="InterPro" id="IPR037923">
    <property type="entry name" value="HTH-like"/>
</dbReference>
<dbReference type="AlphaFoldDB" id="A0A2V5K3X3"/>
<dbReference type="PANTHER" id="PTHR46796">
    <property type="entry name" value="HTH-TYPE TRANSCRIPTIONAL ACTIVATOR RHAS-RELATED"/>
    <property type="match status" value="1"/>
</dbReference>
<protein>
    <submittedName>
        <fullName evidence="6">AraC family transcriptional regulator</fullName>
    </submittedName>
</protein>
<dbReference type="Pfam" id="PF12833">
    <property type="entry name" value="HTH_18"/>
    <property type="match status" value="1"/>
</dbReference>
<evidence type="ECO:0000313" key="6">
    <source>
        <dbReference type="EMBL" id="PYI53948.1"/>
    </source>
</evidence>
<evidence type="ECO:0000313" key="7">
    <source>
        <dbReference type="Proteomes" id="UP000247476"/>
    </source>
</evidence>
<keyword evidence="1" id="KW-0805">Transcription regulation</keyword>
<proteinExistence type="predicted"/>
<evidence type="ECO:0000256" key="1">
    <source>
        <dbReference type="ARBA" id="ARBA00023015"/>
    </source>
</evidence>
<evidence type="ECO:0000256" key="4">
    <source>
        <dbReference type="ARBA" id="ARBA00023163"/>
    </source>
</evidence>
<name>A0A2V5K3X3_9BACL</name>
<dbReference type="GO" id="GO:0043565">
    <property type="term" value="F:sequence-specific DNA binding"/>
    <property type="evidence" value="ECO:0007669"/>
    <property type="project" value="InterPro"/>
</dbReference>
<comment type="caution">
    <text evidence="6">The sequence shown here is derived from an EMBL/GenBank/DDBJ whole genome shotgun (WGS) entry which is preliminary data.</text>
</comment>
<keyword evidence="4" id="KW-0804">Transcription</keyword>
<dbReference type="Proteomes" id="UP000247476">
    <property type="component" value="Unassembled WGS sequence"/>
</dbReference>
<evidence type="ECO:0000256" key="2">
    <source>
        <dbReference type="ARBA" id="ARBA00023125"/>
    </source>
</evidence>
<reference evidence="6 7" key="1">
    <citation type="submission" date="2018-05" db="EMBL/GenBank/DDBJ databases">
        <title>Paenibacillus flagellatus sp. nov., isolated from selenium mineral soil.</title>
        <authorList>
            <person name="Dai X."/>
        </authorList>
    </citation>
    <scope>NUCLEOTIDE SEQUENCE [LARGE SCALE GENOMIC DNA]</scope>
    <source>
        <strain evidence="6 7">DXL2</strain>
    </source>
</reference>
<dbReference type="OrthoDB" id="2237754at2"/>
<dbReference type="InterPro" id="IPR018062">
    <property type="entry name" value="HTH_AraC-typ_CS"/>
</dbReference>
<dbReference type="InterPro" id="IPR050204">
    <property type="entry name" value="AraC_XylS_family_regulators"/>
</dbReference>
<dbReference type="Pfam" id="PF02311">
    <property type="entry name" value="AraC_binding"/>
    <property type="match status" value="1"/>
</dbReference>
<evidence type="ECO:0000259" key="5">
    <source>
        <dbReference type="PROSITE" id="PS01124"/>
    </source>
</evidence>
<dbReference type="PROSITE" id="PS01124">
    <property type="entry name" value="HTH_ARAC_FAMILY_2"/>
    <property type="match status" value="1"/>
</dbReference>
<dbReference type="InterPro" id="IPR018060">
    <property type="entry name" value="HTH_AraC"/>
</dbReference>
<evidence type="ECO:0000256" key="3">
    <source>
        <dbReference type="ARBA" id="ARBA00023159"/>
    </source>
</evidence>
<dbReference type="PROSITE" id="PS00041">
    <property type="entry name" value="HTH_ARAC_FAMILY_1"/>
    <property type="match status" value="1"/>
</dbReference>
<dbReference type="SUPFAM" id="SSF46689">
    <property type="entry name" value="Homeodomain-like"/>
    <property type="match status" value="2"/>
</dbReference>